<protein>
    <recommendedName>
        <fullName evidence="5">DASH complex subunit ASK1</fullName>
    </recommendedName>
</protein>
<dbReference type="InterPro" id="IPR013964">
    <property type="entry name" value="DASH_Ask1"/>
</dbReference>
<evidence type="ECO:0000256" key="3">
    <source>
        <dbReference type="ARBA" id="ARBA00004629"/>
    </source>
</evidence>
<dbReference type="GO" id="GO:0051301">
    <property type="term" value="P:cell division"/>
    <property type="evidence" value="ECO:0007669"/>
    <property type="project" value="UniProtKB-KW"/>
</dbReference>
<reference evidence="17 18" key="1">
    <citation type="submission" date="2016-11" db="EMBL/GenBank/DDBJ databases">
        <authorList>
            <person name="Jaros S."/>
            <person name="Januszkiewicz K."/>
            <person name="Wedrychowicz H."/>
        </authorList>
    </citation>
    <scope>NUCLEOTIDE SEQUENCE [LARGE SCALE GENOMIC DNA]</scope>
</reference>
<evidence type="ECO:0000256" key="11">
    <source>
        <dbReference type="ARBA" id="ARBA00022838"/>
    </source>
</evidence>
<comment type="subcellular location">
    <subcellularLocation>
        <location evidence="3">Chromosome</location>
        <location evidence="3">Centromere</location>
        <location evidence="3">Kinetochore</location>
    </subcellularLocation>
    <subcellularLocation>
        <location evidence="2">Cytoplasm</location>
        <location evidence="2">Cytoskeleton</location>
        <location evidence="2">Spindle</location>
    </subcellularLocation>
    <subcellularLocation>
        <location evidence="1">Nucleus</location>
    </subcellularLocation>
</comment>
<evidence type="ECO:0000256" key="5">
    <source>
        <dbReference type="ARBA" id="ARBA00014520"/>
    </source>
</evidence>
<evidence type="ECO:0000256" key="13">
    <source>
        <dbReference type="ARBA" id="ARBA00023242"/>
    </source>
</evidence>
<keyword evidence="6" id="KW-0158">Chromosome</keyword>
<dbReference type="GO" id="GO:0005874">
    <property type="term" value="C:microtubule"/>
    <property type="evidence" value="ECO:0007669"/>
    <property type="project" value="UniProtKB-KW"/>
</dbReference>
<proteinExistence type="inferred from homology"/>
<keyword evidence="8" id="KW-0132">Cell division</keyword>
<sequence length="633" mass="68288">MSTRSRLFYDANNPVMLRPEEIVRLTLSDVQAASDQIDQNMVLLLQRIEENFDKCNQVVIGRILPAVQQHGENSRRIYESVKFWRPFFENAARIKLTDPFLYDDESASRDDSLSQRAANQSLSFDEGASAVSAESSNHATPRAPQATTSTAKASAPAHLKKDKAVLSDDMSPFQSLQADLHKVRPNTTTIGVDHISSGVQRVRLGDLPPDSPDVPTPEWETATVGFKTVAETVLEAPSPSMSSIHFETTSPETLRKLKQPLHHHSASPTPANSTAASQPHPALLEKILTQNIGSPRPSSSTPGRGKVRLVRPTDVPRDWDGLVDLSNTSLAAFASPIKRQGDMANESGWDAPVDRVAASKTSSPAPLGNRSLASLNLLSPAPSRVPAKQAAQRMTKDVYSALHDSPLEPPLIMREYTARLMMGEELPAPSPSEGSRRGFEEEALEDEGDSLDLSKPFGTTRLGKGTLLAEFGEGTTARIDHLLNETSFARIVDDGDDFGTQRVSIQDDSFTDDLPTSGPAASLSKAAPPAAAPFALHGQRRDAFNAPGRSAPNANAIQGLDGREDTLFGMRPAAAPVANQSMADEDDSFAAGLGATKNFRMLGPDNLDTLHGGVLLESEPFESSPLANRDRNY</sequence>
<evidence type="ECO:0000256" key="8">
    <source>
        <dbReference type="ARBA" id="ARBA00022618"/>
    </source>
</evidence>
<keyword evidence="18" id="KW-1185">Reference proteome</keyword>
<dbReference type="PANTHER" id="PTHR28200:SF1">
    <property type="entry name" value="DASH COMPLEX SUBUNIT ASK1"/>
    <property type="match status" value="1"/>
</dbReference>
<keyword evidence="7" id="KW-0963">Cytoplasm</keyword>
<accession>A0A2X0P6V2</accession>
<evidence type="ECO:0000313" key="18">
    <source>
        <dbReference type="Proteomes" id="UP000249464"/>
    </source>
</evidence>
<evidence type="ECO:0000256" key="16">
    <source>
        <dbReference type="SAM" id="MobiDB-lite"/>
    </source>
</evidence>
<evidence type="ECO:0000256" key="4">
    <source>
        <dbReference type="ARBA" id="ARBA00010731"/>
    </source>
</evidence>
<evidence type="ECO:0000256" key="10">
    <source>
        <dbReference type="ARBA" id="ARBA00022776"/>
    </source>
</evidence>
<comment type="similarity">
    <text evidence="4">Belongs to the DASH complex ASK1 family.</text>
</comment>
<evidence type="ECO:0000256" key="14">
    <source>
        <dbReference type="ARBA" id="ARBA00023306"/>
    </source>
</evidence>
<keyword evidence="12" id="KW-0206">Cytoskeleton</keyword>
<keyword evidence="13" id="KW-0539">Nucleus</keyword>
<dbReference type="Pfam" id="PF08655">
    <property type="entry name" value="DASH_Ask1"/>
    <property type="match status" value="1"/>
</dbReference>
<dbReference type="EMBL" id="FQNC01000043">
    <property type="protein sequence ID" value="SGY49384.1"/>
    <property type="molecule type" value="Genomic_DNA"/>
</dbReference>
<dbReference type="GO" id="GO:0042729">
    <property type="term" value="C:DASH complex"/>
    <property type="evidence" value="ECO:0007669"/>
    <property type="project" value="InterPro"/>
</dbReference>
<dbReference type="Proteomes" id="UP000249464">
    <property type="component" value="Unassembled WGS sequence"/>
</dbReference>
<feature type="compositionally biased region" description="Low complexity" evidence="16">
    <location>
        <begin position="266"/>
        <end position="277"/>
    </location>
</feature>
<feature type="region of interest" description="Disordered" evidence="16">
    <location>
        <begin position="506"/>
        <end position="529"/>
    </location>
</feature>
<keyword evidence="10" id="KW-0498">Mitosis</keyword>
<dbReference type="PANTHER" id="PTHR28200">
    <property type="entry name" value="DASH COMPLEX SUBUNIT ASK1"/>
    <property type="match status" value="1"/>
</dbReference>
<feature type="compositionally biased region" description="Acidic residues" evidence="16">
    <location>
        <begin position="441"/>
        <end position="450"/>
    </location>
</feature>
<feature type="region of interest" description="Disordered" evidence="16">
    <location>
        <begin position="425"/>
        <end position="457"/>
    </location>
</feature>
<feature type="region of interest" description="Disordered" evidence="16">
    <location>
        <begin position="259"/>
        <end position="278"/>
    </location>
</feature>
<evidence type="ECO:0000256" key="12">
    <source>
        <dbReference type="ARBA" id="ARBA00023212"/>
    </source>
</evidence>
<evidence type="ECO:0000256" key="2">
    <source>
        <dbReference type="ARBA" id="ARBA00004186"/>
    </source>
</evidence>
<evidence type="ECO:0000256" key="9">
    <source>
        <dbReference type="ARBA" id="ARBA00022701"/>
    </source>
</evidence>
<dbReference type="GO" id="GO:0072686">
    <property type="term" value="C:mitotic spindle"/>
    <property type="evidence" value="ECO:0007669"/>
    <property type="project" value="InterPro"/>
</dbReference>
<dbReference type="AlphaFoldDB" id="A0A2X0P6V2"/>
<dbReference type="GO" id="GO:0008608">
    <property type="term" value="P:attachment of spindle microtubules to kinetochore"/>
    <property type="evidence" value="ECO:0007669"/>
    <property type="project" value="InterPro"/>
</dbReference>
<keyword evidence="14" id="KW-0131">Cell cycle</keyword>
<evidence type="ECO:0000256" key="15">
    <source>
        <dbReference type="ARBA" id="ARBA00023328"/>
    </source>
</evidence>
<evidence type="ECO:0000256" key="6">
    <source>
        <dbReference type="ARBA" id="ARBA00022454"/>
    </source>
</evidence>
<keyword evidence="9" id="KW-0493">Microtubule</keyword>
<keyword evidence="11" id="KW-0995">Kinetochore</keyword>
<feature type="compositionally biased region" description="Low complexity" evidence="16">
    <location>
        <begin position="519"/>
        <end position="529"/>
    </location>
</feature>
<feature type="compositionally biased region" description="Low complexity" evidence="16">
    <location>
        <begin position="143"/>
        <end position="157"/>
    </location>
</feature>
<organism evidence="17 18">
    <name type="scientific">Microbotryum silenes-dioicae</name>
    <dbReference type="NCBI Taxonomy" id="796604"/>
    <lineage>
        <taxon>Eukaryota</taxon>
        <taxon>Fungi</taxon>
        <taxon>Dikarya</taxon>
        <taxon>Basidiomycota</taxon>
        <taxon>Pucciniomycotina</taxon>
        <taxon>Microbotryomycetes</taxon>
        <taxon>Microbotryales</taxon>
        <taxon>Microbotryaceae</taxon>
        <taxon>Microbotryum</taxon>
    </lineage>
</organism>
<dbReference type="GO" id="GO:0044732">
    <property type="term" value="C:mitotic spindle pole body"/>
    <property type="evidence" value="ECO:0007669"/>
    <property type="project" value="TreeGrafter"/>
</dbReference>
<gene>
    <name evidence="17" type="primary">BQ5605_C001g00775</name>
    <name evidence="17" type="ORF">BQ5605_C001G00775</name>
</gene>
<keyword evidence="15" id="KW-0137">Centromere</keyword>
<name>A0A2X0P6V2_9BASI</name>
<evidence type="ECO:0000256" key="7">
    <source>
        <dbReference type="ARBA" id="ARBA00022490"/>
    </source>
</evidence>
<evidence type="ECO:0000313" key="17">
    <source>
        <dbReference type="EMBL" id="SGY49384.1"/>
    </source>
</evidence>
<dbReference type="STRING" id="796604.A0A2X0P6V2"/>
<feature type="region of interest" description="Disordered" evidence="16">
    <location>
        <begin position="124"/>
        <end position="159"/>
    </location>
</feature>
<evidence type="ECO:0000256" key="1">
    <source>
        <dbReference type="ARBA" id="ARBA00004123"/>
    </source>
</evidence>